<reference evidence="1 2" key="1">
    <citation type="submission" date="2022-04" db="EMBL/GenBank/DDBJ databases">
        <title>The arsenic-methylating capacity of Chitinophaga filiformis YT5 during chitin decomposition.</title>
        <authorList>
            <person name="Chen G."/>
            <person name="Liang Y."/>
        </authorList>
    </citation>
    <scope>NUCLEOTIDE SEQUENCE [LARGE SCALE GENOMIC DNA]</scope>
    <source>
        <strain evidence="1 2">YT5</strain>
    </source>
</reference>
<keyword evidence="2" id="KW-1185">Reference proteome</keyword>
<dbReference type="EMBL" id="CP095855">
    <property type="protein sequence ID" value="UPK69483.1"/>
    <property type="molecule type" value="Genomic_DNA"/>
</dbReference>
<proteinExistence type="predicted"/>
<evidence type="ECO:0000313" key="1">
    <source>
        <dbReference type="EMBL" id="UPK69483.1"/>
    </source>
</evidence>
<name>A0ABY4I064_CHIFI</name>
<sequence length="125" mass="14490">MLNHSNDPLLQAFIAGKSAHSLLLLQHFIEQYQQLGDVYLYPTKSMIGIGSGDTRIAWITQLGKNFIHVVFPFEHPYADNLCFQKIVQVPGDAHQFNHHFRMLLQEDINEEVLQFMRLSLQAWKP</sequence>
<organism evidence="1 2">
    <name type="scientific">Chitinophaga filiformis</name>
    <name type="common">Myxococcus filiformis</name>
    <name type="synonym">Flexibacter filiformis</name>
    <dbReference type="NCBI Taxonomy" id="104663"/>
    <lineage>
        <taxon>Bacteria</taxon>
        <taxon>Pseudomonadati</taxon>
        <taxon>Bacteroidota</taxon>
        <taxon>Chitinophagia</taxon>
        <taxon>Chitinophagales</taxon>
        <taxon>Chitinophagaceae</taxon>
        <taxon>Chitinophaga</taxon>
    </lineage>
</organism>
<gene>
    <name evidence="1" type="ORF">MYF79_31460</name>
</gene>
<accession>A0ABY4I064</accession>
<evidence type="ECO:0008006" key="3">
    <source>
        <dbReference type="Google" id="ProtNLM"/>
    </source>
</evidence>
<protein>
    <recommendedName>
        <fullName evidence="3">DUF5655 domain-containing protein</fullName>
    </recommendedName>
</protein>
<dbReference type="Proteomes" id="UP000830198">
    <property type="component" value="Chromosome"/>
</dbReference>
<evidence type="ECO:0000313" key="2">
    <source>
        <dbReference type="Proteomes" id="UP000830198"/>
    </source>
</evidence>
<dbReference type="RefSeq" id="WP_247811773.1">
    <property type="nucleotide sequence ID" value="NZ_CP095855.1"/>
</dbReference>